<dbReference type="PANTHER" id="PTHR11697:SF230">
    <property type="entry name" value="ZINC FINGER, MYM DOMAIN CONTAINING 1"/>
    <property type="match status" value="1"/>
</dbReference>
<evidence type="ECO:0000313" key="1">
    <source>
        <dbReference type="EMBL" id="JAD17681.1"/>
    </source>
</evidence>
<sequence length="327" mass="36158">MLTITPTLDKDIAHALAKETRKGIANELQGDLFGIFLDLCSPPSTFKHYMVLSVRYLNGKGELVERLLGIVPEPDVHDSALEVAVDLLLSEAGLSLSNVRGQGYGLAGYSDETFTELTTSPAKVNTSAYCVHPYACQLHSILASASQDLVETCQLFQTVDVLSNLIQDSSQFREKVHTLIQERGLNPDSDLEKPGETCWGSYYEALVKLAAYFTPVCDALDLIEEHSSKTNDKYMVFKIQRGLSYDFAYGLLLLRDVLGVTNELSVALDRKDLDAENCAALLQEAKKQLLVMRDEGWASFPKKVDVLCTENYIPVPNMGEIRTPGKI</sequence>
<dbReference type="AlphaFoldDB" id="A0A0A8XV00"/>
<dbReference type="EMBL" id="GBRH01280214">
    <property type="protein sequence ID" value="JAD17681.1"/>
    <property type="molecule type" value="Transcribed_RNA"/>
</dbReference>
<organism evidence="1">
    <name type="scientific">Arundo donax</name>
    <name type="common">Giant reed</name>
    <name type="synonym">Donax arundinaceus</name>
    <dbReference type="NCBI Taxonomy" id="35708"/>
    <lineage>
        <taxon>Eukaryota</taxon>
        <taxon>Viridiplantae</taxon>
        <taxon>Streptophyta</taxon>
        <taxon>Embryophyta</taxon>
        <taxon>Tracheophyta</taxon>
        <taxon>Spermatophyta</taxon>
        <taxon>Magnoliopsida</taxon>
        <taxon>Liliopsida</taxon>
        <taxon>Poales</taxon>
        <taxon>Poaceae</taxon>
        <taxon>PACMAD clade</taxon>
        <taxon>Arundinoideae</taxon>
        <taxon>Arundineae</taxon>
        <taxon>Arundo</taxon>
    </lineage>
</organism>
<dbReference type="PANTHER" id="PTHR11697">
    <property type="entry name" value="GENERAL TRANSCRIPTION FACTOR 2-RELATED ZINC FINGER PROTEIN"/>
    <property type="match status" value="1"/>
</dbReference>
<proteinExistence type="predicted"/>
<accession>A0A0A8XV00</accession>
<dbReference type="InterPro" id="IPR025398">
    <property type="entry name" value="DUF4371"/>
</dbReference>
<dbReference type="Pfam" id="PF14291">
    <property type="entry name" value="DUF4371"/>
    <property type="match status" value="1"/>
</dbReference>
<name>A0A0A8XV00_ARUDO</name>
<dbReference type="InterPro" id="IPR055298">
    <property type="entry name" value="AtLOH3-like"/>
</dbReference>
<reference evidence="1" key="1">
    <citation type="submission" date="2014-09" db="EMBL/GenBank/DDBJ databases">
        <authorList>
            <person name="Magalhaes I.L.F."/>
            <person name="Oliveira U."/>
            <person name="Santos F.R."/>
            <person name="Vidigal T.H.D.A."/>
            <person name="Brescovit A.D."/>
            <person name="Santos A.J."/>
        </authorList>
    </citation>
    <scope>NUCLEOTIDE SEQUENCE</scope>
    <source>
        <tissue evidence="1">Shoot tissue taken approximately 20 cm above the soil surface</tissue>
    </source>
</reference>
<reference evidence="1" key="2">
    <citation type="journal article" date="2015" name="Data Brief">
        <title>Shoot transcriptome of the giant reed, Arundo donax.</title>
        <authorList>
            <person name="Barrero R.A."/>
            <person name="Guerrero F.D."/>
            <person name="Moolhuijzen P."/>
            <person name="Goolsby J.A."/>
            <person name="Tidwell J."/>
            <person name="Bellgard S.E."/>
            <person name="Bellgard M.I."/>
        </authorList>
    </citation>
    <scope>NUCLEOTIDE SEQUENCE</scope>
    <source>
        <tissue evidence="1">Shoot tissue taken approximately 20 cm above the soil surface</tissue>
    </source>
</reference>
<protein>
    <submittedName>
        <fullName evidence="1">Uncharacterized protein</fullName>
    </submittedName>
</protein>